<dbReference type="Proteomes" id="UP000272729">
    <property type="component" value="Unassembled WGS sequence"/>
</dbReference>
<dbReference type="PANTHER" id="PTHR45138">
    <property type="entry name" value="REGULATORY COMPONENTS OF SENSORY TRANSDUCTION SYSTEM"/>
    <property type="match status" value="1"/>
</dbReference>
<evidence type="ECO:0000313" key="4">
    <source>
        <dbReference type="Proteomes" id="UP000272729"/>
    </source>
</evidence>
<keyword evidence="1" id="KW-1133">Transmembrane helix</keyword>
<dbReference type="PROSITE" id="PS50887">
    <property type="entry name" value="GGDEF"/>
    <property type="match status" value="1"/>
</dbReference>
<dbReference type="CDD" id="cd01949">
    <property type="entry name" value="GGDEF"/>
    <property type="match status" value="1"/>
</dbReference>
<feature type="transmembrane region" description="Helical" evidence="1">
    <location>
        <begin position="99"/>
        <end position="123"/>
    </location>
</feature>
<dbReference type="GO" id="GO:0052621">
    <property type="term" value="F:diguanylate cyclase activity"/>
    <property type="evidence" value="ECO:0007669"/>
    <property type="project" value="TreeGrafter"/>
</dbReference>
<proteinExistence type="predicted"/>
<dbReference type="EMBL" id="RBXR01000001">
    <property type="protein sequence ID" value="RKT71157.1"/>
    <property type="molecule type" value="Genomic_DNA"/>
</dbReference>
<dbReference type="SMART" id="SM00267">
    <property type="entry name" value="GGDEF"/>
    <property type="match status" value="1"/>
</dbReference>
<feature type="transmembrane region" description="Helical" evidence="1">
    <location>
        <begin position="173"/>
        <end position="199"/>
    </location>
</feature>
<keyword evidence="4" id="KW-1185">Reference proteome</keyword>
<dbReference type="GO" id="GO:1902201">
    <property type="term" value="P:negative regulation of bacterial-type flagellum-dependent cell motility"/>
    <property type="evidence" value="ECO:0007669"/>
    <property type="project" value="TreeGrafter"/>
</dbReference>
<dbReference type="FunFam" id="3.30.70.270:FF:000001">
    <property type="entry name" value="Diguanylate cyclase domain protein"/>
    <property type="match status" value="1"/>
</dbReference>
<dbReference type="GO" id="GO:0043709">
    <property type="term" value="P:cell adhesion involved in single-species biofilm formation"/>
    <property type="evidence" value="ECO:0007669"/>
    <property type="project" value="TreeGrafter"/>
</dbReference>
<dbReference type="InterPro" id="IPR000160">
    <property type="entry name" value="GGDEF_dom"/>
</dbReference>
<feature type="transmembrane region" description="Helical" evidence="1">
    <location>
        <begin position="31"/>
        <end position="49"/>
    </location>
</feature>
<reference evidence="3 4" key="1">
    <citation type="submission" date="2018-10" db="EMBL/GenBank/DDBJ databases">
        <title>Sequencing the genomes of 1000 actinobacteria strains.</title>
        <authorList>
            <person name="Klenk H.-P."/>
        </authorList>
    </citation>
    <scope>NUCLEOTIDE SEQUENCE [LARGE SCALE GENOMIC DNA]</scope>
    <source>
        <strain evidence="3 4">DSM 43911</strain>
    </source>
</reference>
<feature type="transmembrane region" description="Helical" evidence="1">
    <location>
        <begin position="135"/>
        <end position="153"/>
    </location>
</feature>
<protein>
    <submittedName>
        <fullName evidence="3">Diguanylate cyclase (GGDEF)-like protein</fullName>
    </submittedName>
</protein>
<evidence type="ECO:0000313" key="3">
    <source>
        <dbReference type="EMBL" id="RKT71157.1"/>
    </source>
</evidence>
<dbReference type="Pfam" id="PF00990">
    <property type="entry name" value="GGDEF"/>
    <property type="match status" value="2"/>
</dbReference>
<sequence length="485" mass="52793">MKNSLPDHEPSATARRRLVRNWDLWSLRRTAIAYILSVEVAVAIAAIWLLTTLRFAPATDWVRFAALVLAITIHLTIVRRAEESRRDESAGPYFDLTSVWTFAAAIVLPGGMAVLVAVWLRIVLWPIARRQPYRFVFTSAHIVASTLLANAAVHMSGLSLGSSSGQVLLDLGLLGVLVLVAALYWFVQVALMSVALRIVNPQTRFVDALGSRNDNMLEMTTLGVGAMLGMLIATHWVAPLLLVVPVILVNALLHRASERQAHLERLVAEQHKAHLQLTKDAHTDYRTGLFNTTGLNEHAAKLTDDCRRSGRPVTVLAIDLDHFKRINDTWGHPAGNAVLAEVGRILREKLRPGDVAGRDGGEEFVVVLADTGLAQGTAIAERVREAIGEMSVVTTDKHRNTVTLRGRNLPVTEDGPEVRAISASIGVAVVPDNGDSLAMAQHSADAALYTAKENGRNQVRVAGIDIHAHHLPGPRVDEPEVSRSA</sequence>
<organism evidence="3 4">
    <name type="scientific">Saccharothrix variisporea</name>
    <dbReference type="NCBI Taxonomy" id="543527"/>
    <lineage>
        <taxon>Bacteria</taxon>
        <taxon>Bacillati</taxon>
        <taxon>Actinomycetota</taxon>
        <taxon>Actinomycetes</taxon>
        <taxon>Pseudonocardiales</taxon>
        <taxon>Pseudonocardiaceae</taxon>
        <taxon>Saccharothrix</taxon>
    </lineage>
</organism>
<keyword evidence="1" id="KW-0812">Transmembrane</keyword>
<dbReference type="PANTHER" id="PTHR45138:SF9">
    <property type="entry name" value="DIGUANYLATE CYCLASE DGCM-RELATED"/>
    <property type="match status" value="1"/>
</dbReference>
<dbReference type="SUPFAM" id="SSF55073">
    <property type="entry name" value="Nucleotide cyclase"/>
    <property type="match status" value="1"/>
</dbReference>
<dbReference type="Gene3D" id="3.30.70.270">
    <property type="match status" value="1"/>
</dbReference>
<dbReference type="InterPro" id="IPR050469">
    <property type="entry name" value="Diguanylate_Cyclase"/>
</dbReference>
<dbReference type="AlphaFoldDB" id="A0A495XAY6"/>
<accession>A0A495XAY6</accession>
<dbReference type="InterPro" id="IPR029787">
    <property type="entry name" value="Nucleotide_cyclase"/>
</dbReference>
<feature type="transmembrane region" description="Helical" evidence="1">
    <location>
        <begin position="220"/>
        <end position="253"/>
    </location>
</feature>
<gene>
    <name evidence="3" type="ORF">DFJ66_4437</name>
</gene>
<dbReference type="OrthoDB" id="23692at2"/>
<dbReference type="InterPro" id="IPR043128">
    <property type="entry name" value="Rev_trsase/Diguanyl_cyclase"/>
</dbReference>
<evidence type="ECO:0000259" key="2">
    <source>
        <dbReference type="PROSITE" id="PS50887"/>
    </source>
</evidence>
<feature type="transmembrane region" description="Helical" evidence="1">
    <location>
        <begin position="61"/>
        <end position="79"/>
    </location>
</feature>
<dbReference type="NCBIfam" id="TIGR00254">
    <property type="entry name" value="GGDEF"/>
    <property type="match status" value="1"/>
</dbReference>
<dbReference type="GO" id="GO:0005886">
    <property type="term" value="C:plasma membrane"/>
    <property type="evidence" value="ECO:0007669"/>
    <property type="project" value="TreeGrafter"/>
</dbReference>
<feature type="domain" description="GGDEF" evidence="2">
    <location>
        <begin position="311"/>
        <end position="464"/>
    </location>
</feature>
<keyword evidence="1" id="KW-0472">Membrane</keyword>
<evidence type="ECO:0000256" key="1">
    <source>
        <dbReference type="SAM" id="Phobius"/>
    </source>
</evidence>
<name>A0A495XAY6_9PSEU</name>
<comment type="caution">
    <text evidence="3">The sequence shown here is derived from an EMBL/GenBank/DDBJ whole genome shotgun (WGS) entry which is preliminary data.</text>
</comment>